<evidence type="ECO:0000313" key="2">
    <source>
        <dbReference type="Proteomes" id="UP000030655"/>
    </source>
</evidence>
<gene>
    <name evidence="1" type="ORF">H312_03526</name>
</gene>
<reference evidence="1 2" key="2">
    <citation type="submission" date="2014-03" db="EMBL/GenBank/DDBJ databases">
        <title>The Genome Sequence of Anncaliia algerae insect isolate PRA339.</title>
        <authorList>
            <consortium name="The Broad Institute Genome Sequencing Platform"/>
            <consortium name="The Broad Institute Genome Sequencing Center for Infectious Disease"/>
            <person name="Cuomo C."/>
            <person name="Becnel J."/>
            <person name="Sanscrainte N."/>
            <person name="Walker B."/>
            <person name="Young S.K."/>
            <person name="Zeng Q."/>
            <person name="Gargeya S."/>
            <person name="Fitzgerald M."/>
            <person name="Haas B."/>
            <person name="Abouelleil A."/>
            <person name="Alvarado L."/>
            <person name="Arachchi H.M."/>
            <person name="Berlin A.M."/>
            <person name="Chapman S.B."/>
            <person name="Dewar J."/>
            <person name="Goldberg J."/>
            <person name="Griggs A."/>
            <person name="Gujja S."/>
            <person name="Hansen M."/>
            <person name="Howarth C."/>
            <person name="Imamovic A."/>
            <person name="Larimer J."/>
            <person name="McCowan C."/>
            <person name="Murphy C."/>
            <person name="Neiman D."/>
            <person name="Pearson M."/>
            <person name="Priest M."/>
            <person name="Roberts A."/>
            <person name="Saif S."/>
            <person name="Shea T."/>
            <person name="Sisk P."/>
            <person name="Sykes S."/>
            <person name="Wortman J."/>
            <person name="Nusbaum C."/>
            <person name="Birren B."/>
        </authorList>
    </citation>
    <scope>NUCLEOTIDE SEQUENCE [LARGE SCALE GENOMIC DNA]</scope>
    <source>
        <strain evidence="1 2">PRA339</strain>
    </source>
</reference>
<evidence type="ECO:0000313" key="1">
    <source>
        <dbReference type="EMBL" id="KCZ79091.1"/>
    </source>
</evidence>
<sequence>MFQVFCKYAETGELLIVYNLFLSIPYEYSRTSN</sequence>
<organism evidence="1 2">
    <name type="scientific">Anncaliia algerae PRA339</name>
    <dbReference type="NCBI Taxonomy" id="1288291"/>
    <lineage>
        <taxon>Eukaryota</taxon>
        <taxon>Fungi</taxon>
        <taxon>Fungi incertae sedis</taxon>
        <taxon>Microsporidia</taxon>
        <taxon>Tubulinosematoidea</taxon>
        <taxon>Tubulinosematidae</taxon>
        <taxon>Anncaliia</taxon>
    </lineage>
</organism>
<protein>
    <submittedName>
        <fullName evidence="1">Uncharacterized protein</fullName>
    </submittedName>
</protein>
<accession>A0A059EWL7</accession>
<dbReference type="Proteomes" id="UP000030655">
    <property type="component" value="Unassembled WGS sequence"/>
</dbReference>
<name>A0A059EWL7_9MICR</name>
<dbReference type="HOGENOM" id="CLU_3384637_0_0_1"/>
<dbReference type="VEuPathDB" id="MicrosporidiaDB:H312_03526"/>
<proteinExistence type="predicted"/>
<reference evidence="2" key="1">
    <citation type="submission" date="2013-02" db="EMBL/GenBank/DDBJ databases">
        <authorList>
            <consortium name="The Broad Institute Genome Sequencing Platform"/>
            <person name="Cuomo C."/>
            <person name="Becnel J."/>
            <person name="Sanscrainte N."/>
            <person name="Walker B."/>
            <person name="Young S.K."/>
            <person name="Zeng Q."/>
            <person name="Gargeya S."/>
            <person name="Fitzgerald M."/>
            <person name="Haas B."/>
            <person name="Abouelleil A."/>
            <person name="Alvarado L."/>
            <person name="Arachchi H.M."/>
            <person name="Berlin A.M."/>
            <person name="Chapman S.B."/>
            <person name="Dewar J."/>
            <person name="Goldberg J."/>
            <person name="Griggs A."/>
            <person name="Gujja S."/>
            <person name="Hansen M."/>
            <person name="Howarth C."/>
            <person name="Imamovic A."/>
            <person name="Larimer J."/>
            <person name="McCowan C."/>
            <person name="Murphy C."/>
            <person name="Neiman D."/>
            <person name="Pearson M."/>
            <person name="Priest M."/>
            <person name="Roberts A."/>
            <person name="Saif S."/>
            <person name="Shea T."/>
            <person name="Sisk P."/>
            <person name="Sykes S."/>
            <person name="Wortman J."/>
            <person name="Nusbaum C."/>
            <person name="Birren B."/>
        </authorList>
    </citation>
    <scope>NUCLEOTIDE SEQUENCE [LARGE SCALE GENOMIC DNA]</scope>
    <source>
        <strain evidence="2">PRA339</strain>
    </source>
</reference>
<dbReference type="AlphaFoldDB" id="A0A059EWL7"/>
<keyword evidence="2" id="KW-1185">Reference proteome</keyword>
<dbReference type="EMBL" id="KK365381">
    <property type="protein sequence ID" value="KCZ79091.1"/>
    <property type="molecule type" value="Genomic_DNA"/>
</dbReference>